<dbReference type="InterPro" id="IPR044600">
    <property type="entry name" value="ATL1/ATL16-like"/>
</dbReference>
<dbReference type="CDD" id="cd16461">
    <property type="entry name" value="RING-H2_EL5-like"/>
    <property type="match status" value="1"/>
</dbReference>
<feature type="transmembrane region" description="Helical" evidence="15">
    <location>
        <begin position="20"/>
        <end position="44"/>
    </location>
</feature>
<evidence type="ECO:0000259" key="16">
    <source>
        <dbReference type="PROSITE" id="PS50089"/>
    </source>
</evidence>
<keyword evidence="18" id="KW-1185">Reference proteome</keyword>
<keyword evidence="8 14" id="KW-0863">Zinc-finger</keyword>
<evidence type="ECO:0000256" key="11">
    <source>
        <dbReference type="ARBA" id="ARBA00022989"/>
    </source>
</evidence>
<comment type="subcellular location">
    <subcellularLocation>
        <location evidence="2">Membrane</location>
        <topology evidence="2">Single-pass membrane protein</topology>
    </subcellularLocation>
</comment>
<gene>
    <name evidence="17" type="ORF">OPV22_025942</name>
</gene>
<dbReference type="GO" id="GO:0016567">
    <property type="term" value="P:protein ubiquitination"/>
    <property type="evidence" value="ECO:0007669"/>
    <property type="project" value="InterPro"/>
</dbReference>
<dbReference type="SMART" id="SM00184">
    <property type="entry name" value="RING"/>
    <property type="match status" value="1"/>
</dbReference>
<comment type="similarity">
    <text evidence="13">Belongs to the RING-type zinc finger family. ATL subfamily.</text>
</comment>
<name>A0AAV8Q543_ENSVE</name>
<comment type="catalytic activity">
    <reaction evidence="1">
        <text>S-ubiquitinyl-[E2 ubiquitin-conjugating enzyme]-L-cysteine + [acceptor protein]-L-lysine = [E2 ubiquitin-conjugating enzyme]-L-cysteine + N(6)-ubiquitinyl-[acceptor protein]-L-lysine.</text>
        <dbReference type="EC" id="2.3.2.27"/>
    </reaction>
</comment>
<evidence type="ECO:0000256" key="3">
    <source>
        <dbReference type="ARBA" id="ARBA00004906"/>
    </source>
</evidence>
<evidence type="ECO:0000256" key="14">
    <source>
        <dbReference type="PROSITE-ProRule" id="PRU00175"/>
    </source>
</evidence>
<keyword evidence="6 15" id="KW-0812">Transmembrane</keyword>
<dbReference type="EMBL" id="JAQQAF010000007">
    <property type="protein sequence ID" value="KAJ8471599.1"/>
    <property type="molecule type" value="Genomic_DNA"/>
</dbReference>
<feature type="domain" description="RING-type" evidence="16">
    <location>
        <begin position="103"/>
        <end position="145"/>
    </location>
</feature>
<dbReference type="InterPro" id="IPR001841">
    <property type="entry name" value="Znf_RING"/>
</dbReference>
<reference evidence="17 18" key="1">
    <citation type="submission" date="2022-12" db="EMBL/GenBank/DDBJ databases">
        <title>Chromosome-scale assembly of the Ensete ventricosum genome.</title>
        <authorList>
            <person name="Dussert Y."/>
            <person name="Stocks J."/>
            <person name="Wendawek A."/>
            <person name="Woldeyes F."/>
            <person name="Nichols R.A."/>
            <person name="Borrell J.S."/>
        </authorList>
    </citation>
    <scope>NUCLEOTIDE SEQUENCE [LARGE SCALE GENOMIC DNA]</scope>
    <source>
        <strain evidence="18">cv. Maze</strain>
        <tissue evidence="17">Seeds</tissue>
    </source>
</reference>
<evidence type="ECO:0000256" key="5">
    <source>
        <dbReference type="ARBA" id="ARBA00022679"/>
    </source>
</evidence>
<comment type="pathway">
    <text evidence="3">Protein modification; protein ubiquitination.</text>
</comment>
<protein>
    <recommendedName>
        <fullName evidence="4">RING-type E3 ubiquitin transferase</fullName>
        <ecNumber evidence="4">2.3.2.27</ecNumber>
    </recommendedName>
</protein>
<accession>A0AAV8Q543</accession>
<keyword evidence="9" id="KW-0833">Ubl conjugation pathway</keyword>
<dbReference type="FunFam" id="3.30.40.10:FF:000475">
    <property type="entry name" value="RING-H2 finger protein ATL3"/>
    <property type="match status" value="1"/>
</dbReference>
<dbReference type="PANTHER" id="PTHR46913">
    <property type="entry name" value="RING-H2 FINGER PROTEIN ATL16"/>
    <property type="match status" value="1"/>
</dbReference>
<proteinExistence type="inferred from homology"/>
<evidence type="ECO:0000256" key="8">
    <source>
        <dbReference type="ARBA" id="ARBA00022771"/>
    </source>
</evidence>
<dbReference type="Proteomes" id="UP001222027">
    <property type="component" value="Unassembled WGS sequence"/>
</dbReference>
<dbReference type="PROSITE" id="PS50089">
    <property type="entry name" value="ZF_RING_2"/>
    <property type="match status" value="1"/>
</dbReference>
<dbReference type="InterPro" id="IPR013083">
    <property type="entry name" value="Znf_RING/FYVE/PHD"/>
</dbReference>
<organism evidence="17 18">
    <name type="scientific">Ensete ventricosum</name>
    <name type="common">Abyssinian banana</name>
    <name type="synonym">Musa ensete</name>
    <dbReference type="NCBI Taxonomy" id="4639"/>
    <lineage>
        <taxon>Eukaryota</taxon>
        <taxon>Viridiplantae</taxon>
        <taxon>Streptophyta</taxon>
        <taxon>Embryophyta</taxon>
        <taxon>Tracheophyta</taxon>
        <taxon>Spermatophyta</taxon>
        <taxon>Magnoliopsida</taxon>
        <taxon>Liliopsida</taxon>
        <taxon>Zingiberales</taxon>
        <taxon>Musaceae</taxon>
        <taxon>Ensete</taxon>
    </lineage>
</organism>
<dbReference type="PANTHER" id="PTHR46913:SF1">
    <property type="entry name" value="RING-H2 FINGER PROTEIN ATL16"/>
    <property type="match status" value="1"/>
</dbReference>
<evidence type="ECO:0000256" key="9">
    <source>
        <dbReference type="ARBA" id="ARBA00022786"/>
    </source>
</evidence>
<sequence length="165" mass="18176">MSTPDQSIGGDDGDTVDVRISSNIVMAAIVFLIMVFFLCFNLYLCAKWRMRSALHARSRSRFDFTAIELGPLPVLDRGLEAAMLQSLCVTVYRAADFKEGIECAICLSQLTDGEVARLLPKCGHGFHLDCIDMWFCSHSTCPLCRRPIGTSPNVEPMSGLTTVHA</sequence>
<evidence type="ECO:0000256" key="10">
    <source>
        <dbReference type="ARBA" id="ARBA00022833"/>
    </source>
</evidence>
<dbReference type="Pfam" id="PF13639">
    <property type="entry name" value="zf-RING_2"/>
    <property type="match status" value="1"/>
</dbReference>
<keyword evidence="5" id="KW-0808">Transferase</keyword>
<keyword evidence="7" id="KW-0479">Metal-binding</keyword>
<evidence type="ECO:0000256" key="1">
    <source>
        <dbReference type="ARBA" id="ARBA00000900"/>
    </source>
</evidence>
<dbReference type="Gene3D" id="3.30.40.10">
    <property type="entry name" value="Zinc/RING finger domain, C3HC4 (zinc finger)"/>
    <property type="match status" value="1"/>
</dbReference>
<evidence type="ECO:0000313" key="18">
    <source>
        <dbReference type="Proteomes" id="UP001222027"/>
    </source>
</evidence>
<evidence type="ECO:0000256" key="7">
    <source>
        <dbReference type="ARBA" id="ARBA00022723"/>
    </source>
</evidence>
<dbReference type="SMART" id="SM01197">
    <property type="entry name" value="FANCL_C"/>
    <property type="match status" value="1"/>
</dbReference>
<evidence type="ECO:0000256" key="15">
    <source>
        <dbReference type="SAM" id="Phobius"/>
    </source>
</evidence>
<dbReference type="GO" id="GO:0016020">
    <property type="term" value="C:membrane"/>
    <property type="evidence" value="ECO:0007669"/>
    <property type="project" value="UniProtKB-SubCell"/>
</dbReference>
<keyword evidence="12 15" id="KW-0472">Membrane</keyword>
<evidence type="ECO:0000313" key="17">
    <source>
        <dbReference type="EMBL" id="KAJ8471599.1"/>
    </source>
</evidence>
<keyword evidence="11 15" id="KW-1133">Transmembrane helix</keyword>
<evidence type="ECO:0000256" key="12">
    <source>
        <dbReference type="ARBA" id="ARBA00023136"/>
    </source>
</evidence>
<keyword evidence="10" id="KW-0862">Zinc</keyword>
<dbReference type="AlphaFoldDB" id="A0AAV8Q543"/>
<evidence type="ECO:0000256" key="2">
    <source>
        <dbReference type="ARBA" id="ARBA00004167"/>
    </source>
</evidence>
<dbReference type="SUPFAM" id="SSF57850">
    <property type="entry name" value="RING/U-box"/>
    <property type="match status" value="1"/>
</dbReference>
<dbReference type="GO" id="GO:0008270">
    <property type="term" value="F:zinc ion binding"/>
    <property type="evidence" value="ECO:0007669"/>
    <property type="project" value="UniProtKB-KW"/>
</dbReference>
<comment type="caution">
    <text evidence="17">The sequence shown here is derived from an EMBL/GenBank/DDBJ whole genome shotgun (WGS) entry which is preliminary data.</text>
</comment>
<evidence type="ECO:0000256" key="13">
    <source>
        <dbReference type="ARBA" id="ARBA00024209"/>
    </source>
</evidence>
<dbReference type="GO" id="GO:0061630">
    <property type="term" value="F:ubiquitin protein ligase activity"/>
    <property type="evidence" value="ECO:0007669"/>
    <property type="project" value="UniProtKB-EC"/>
</dbReference>
<dbReference type="EC" id="2.3.2.27" evidence="4"/>
<evidence type="ECO:0000256" key="6">
    <source>
        <dbReference type="ARBA" id="ARBA00022692"/>
    </source>
</evidence>
<evidence type="ECO:0000256" key="4">
    <source>
        <dbReference type="ARBA" id="ARBA00012483"/>
    </source>
</evidence>